<dbReference type="SUPFAM" id="SSF52540">
    <property type="entry name" value="P-loop containing nucleoside triphosphate hydrolases"/>
    <property type="match status" value="1"/>
</dbReference>
<feature type="transmembrane region" description="Helical" evidence="1">
    <location>
        <begin position="487"/>
        <end position="508"/>
    </location>
</feature>
<sequence length="728" mass="78164">MREDAPVHSRWRIVGAVALVPVAVLVLVSLDLLDAADKIASVIGALAGVAALVLAWSQWSGRSASGDPLERLAGLVADRWTAEAGRRGLTGVRRMAVGWRRSDRELGVALDEVFRGDPQPVGPGVVDDLVALWRRLPSGRLVVTGGPGAGKTSAAVLFTCALLDGREAGDPVPVLVDAVGWRPGAGSFESWLGRTVADRYGRRVGAREIEGLIRSGRVVPVLDGFDEMRPVDRPRLMAAFRERPRLGVVLTSRIGEYAATVADGDPLLEALVVELEPLAPNRVAGYLTAGQAGGTQRWAPVRRRLTGDGGGTLRAVLSNPLMAYLARTVYRRPGSRPEELAGFGRRGEMERRLLAGYLPVIYDEPERPARWLTFLAGSLQRRGETSFAWWRLTGLVDRPSRLARVVNALIGALPPAVVAATVFEWRFAVLVGWVLFSAGYLIDGAAAARPWRVRFRRRAFLTSIAGGLAAMLPLALGGMLPPVGGPVSLAVVTAVLAGLAVWLARVPLGFIGGRLRWWRRVEDPGTRLPVPGAAGPALAYLCGLVLLIPVFDEEPLASPLDGVAVALLVLFLIGLPGGLLYGLAVGFVERVPEAELHGPDLVLRDDRSVLWMPPVLMVATFGVMAAVAEAWLPAGASIRVSLTFALMFGLWVWSAMVVLPGASWITFTVVRSQLAVRGDLPWRLMEFLAGAADRGVLRRDGAVYRFRHERLQTYLAGGVTEPLPGAQN</sequence>
<keyword evidence="1" id="KW-1133">Transmembrane helix</keyword>
<feature type="transmembrane region" description="Helical" evidence="1">
    <location>
        <begin position="39"/>
        <end position="56"/>
    </location>
</feature>
<feature type="transmembrane region" description="Helical" evidence="1">
    <location>
        <begin position="563"/>
        <end position="588"/>
    </location>
</feature>
<dbReference type="Gene3D" id="3.40.50.300">
    <property type="entry name" value="P-loop containing nucleotide triphosphate hydrolases"/>
    <property type="match status" value="1"/>
</dbReference>
<feature type="transmembrane region" description="Helical" evidence="1">
    <location>
        <begin position="609"/>
        <end position="632"/>
    </location>
</feature>
<evidence type="ECO:0000256" key="1">
    <source>
        <dbReference type="SAM" id="Phobius"/>
    </source>
</evidence>
<feature type="transmembrane region" description="Helical" evidence="1">
    <location>
        <begin position="429"/>
        <end position="448"/>
    </location>
</feature>
<feature type="transmembrane region" description="Helical" evidence="1">
    <location>
        <begin position="644"/>
        <end position="667"/>
    </location>
</feature>
<keyword evidence="1" id="KW-0812">Transmembrane</keyword>
<comment type="caution">
    <text evidence="2">The sequence shown here is derived from an EMBL/GenBank/DDBJ whole genome shotgun (WGS) entry which is preliminary data.</text>
</comment>
<protein>
    <recommendedName>
        <fullName evidence="3">NACHT domain-containing protein</fullName>
    </recommendedName>
</protein>
<feature type="transmembrane region" description="Helical" evidence="1">
    <location>
        <begin position="405"/>
        <end position="423"/>
    </location>
</feature>
<feature type="transmembrane region" description="Helical" evidence="1">
    <location>
        <begin position="12"/>
        <end position="33"/>
    </location>
</feature>
<dbReference type="EMBL" id="BOMF01000051">
    <property type="protein sequence ID" value="GID45368.1"/>
    <property type="molecule type" value="Genomic_DNA"/>
</dbReference>
<dbReference type="InterPro" id="IPR027417">
    <property type="entry name" value="P-loop_NTPase"/>
</dbReference>
<gene>
    <name evidence="2" type="ORF">Aca07nite_26430</name>
</gene>
<keyword evidence="1" id="KW-0472">Membrane</keyword>
<feature type="transmembrane region" description="Helical" evidence="1">
    <location>
        <begin position="460"/>
        <end position="481"/>
    </location>
</feature>
<name>A0ABQ3WFS4_9ACTN</name>
<organism evidence="2">
    <name type="scientific">Actinoplanes campanulatus</name>
    <dbReference type="NCBI Taxonomy" id="113559"/>
    <lineage>
        <taxon>Bacteria</taxon>
        <taxon>Bacillati</taxon>
        <taxon>Actinomycetota</taxon>
        <taxon>Actinomycetes</taxon>
        <taxon>Micromonosporales</taxon>
        <taxon>Micromonosporaceae</taxon>
        <taxon>Actinoplanes</taxon>
    </lineage>
</organism>
<feature type="transmembrane region" description="Helical" evidence="1">
    <location>
        <begin position="528"/>
        <end position="551"/>
    </location>
</feature>
<evidence type="ECO:0008006" key="3">
    <source>
        <dbReference type="Google" id="ProtNLM"/>
    </source>
</evidence>
<evidence type="ECO:0000313" key="2">
    <source>
        <dbReference type="EMBL" id="GID45368.1"/>
    </source>
</evidence>
<accession>A0ABQ3WFS4</accession>
<proteinExistence type="predicted"/>
<reference evidence="2" key="1">
    <citation type="submission" date="2021-01" db="EMBL/GenBank/DDBJ databases">
        <title>Whole genome shotgun sequence of Actinoplanes capillaceus NBRC 16408.</title>
        <authorList>
            <person name="Komaki H."/>
            <person name="Tamura T."/>
        </authorList>
    </citation>
    <scope>NUCLEOTIDE SEQUENCE [LARGE SCALE GENOMIC DNA]</scope>
    <source>
        <strain evidence="2">NBRC 16408</strain>
    </source>
</reference>